<organism evidence="2 3">
    <name type="scientific">Shewanella denitrificans (strain OS217 / ATCC BAA-1090 / DSM 15013)</name>
    <dbReference type="NCBI Taxonomy" id="318161"/>
    <lineage>
        <taxon>Bacteria</taxon>
        <taxon>Pseudomonadati</taxon>
        <taxon>Pseudomonadota</taxon>
        <taxon>Gammaproteobacteria</taxon>
        <taxon>Alteromonadales</taxon>
        <taxon>Shewanellaceae</taxon>
        <taxon>Shewanella</taxon>
    </lineage>
</organism>
<dbReference type="AlphaFoldDB" id="Q12HY2"/>
<dbReference type="STRING" id="318161.Sden_3669"/>
<dbReference type="EMBL" id="CP000302">
    <property type="protein sequence ID" value="ABE56944.1"/>
    <property type="molecule type" value="Genomic_DNA"/>
</dbReference>
<dbReference type="GO" id="GO:0016787">
    <property type="term" value="F:hydrolase activity"/>
    <property type="evidence" value="ECO:0007669"/>
    <property type="project" value="UniProtKB-KW"/>
</dbReference>
<dbReference type="ESTHER" id="shedo-q12hy2">
    <property type="family name" value="Monoglyceridelipase_lysophospholip"/>
</dbReference>
<dbReference type="HOGENOM" id="CLU_026209_10_1_6"/>
<dbReference type="MEROPS" id="S33.010"/>
<dbReference type="InterPro" id="IPR029058">
    <property type="entry name" value="AB_hydrolase_fold"/>
</dbReference>
<dbReference type="Proteomes" id="UP000001982">
    <property type="component" value="Chromosome"/>
</dbReference>
<evidence type="ECO:0000259" key="1">
    <source>
        <dbReference type="Pfam" id="PF12146"/>
    </source>
</evidence>
<evidence type="ECO:0000313" key="3">
    <source>
        <dbReference type="Proteomes" id="UP000001982"/>
    </source>
</evidence>
<dbReference type="eggNOG" id="COG2267">
    <property type="taxonomic scope" value="Bacteria"/>
</dbReference>
<sequence length="329" mass="37175">MVSMIKTAQGYSSELTRDQSELTQFWSQVQQESLAIEPGITLAYGFIRHEDNRRAIVISNGRVESYLKYQELIYDCYQQGFSVYALDHRGQGLSSRLTTNPHQGHVEHFSDYVDDFKVFIERVVKPERHKELFLVGHSMGGAIATHYIHQDPTTFNAAVLSAPMYGIILPLPTVVIKQLATKMINTQPVIGSHLVATNYIIGGRDYQAISFKLNQLTHSQVRYQHYRDLYQQQPQCQLGSPTNQWLAEAIDAAKASIDMARGSPIPLLILQAGKDKIVCNQAQNKALAGLCQRIIIEGAFHEVFIETDKLRDKALKALFDFINQHSEII</sequence>
<keyword evidence="2" id="KW-0378">Hydrolase</keyword>
<proteinExistence type="predicted"/>
<dbReference type="SUPFAM" id="SSF53474">
    <property type="entry name" value="alpha/beta-Hydrolases"/>
    <property type="match status" value="1"/>
</dbReference>
<protein>
    <submittedName>
        <fullName evidence="2">Alpha/beta hydrolase fold</fullName>
    </submittedName>
</protein>
<dbReference type="Pfam" id="PF12146">
    <property type="entry name" value="Hydrolase_4"/>
    <property type="match status" value="1"/>
</dbReference>
<evidence type="ECO:0000313" key="2">
    <source>
        <dbReference type="EMBL" id="ABE56944.1"/>
    </source>
</evidence>
<dbReference type="KEGG" id="sdn:Sden_3669"/>
<dbReference type="InterPro" id="IPR022742">
    <property type="entry name" value="Hydrolase_4"/>
</dbReference>
<reference evidence="2 3" key="1">
    <citation type="submission" date="2006-03" db="EMBL/GenBank/DDBJ databases">
        <title>Complete sequence of Shewanella denitrificans OS217.</title>
        <authorList>
            <consortium name="US DOE Joint Genome Institute"/>
            <person name="Copeland A."/>
            <person name="Lucas S."/>
            <person name="Lapidus A."/>
            <person name="Barry K."/>
            <person name="Detter J.C."/>
            <person name="Glavina del Rio T."/>
            <person name="Hammon N."/>
            <person name="Israni S."/>
            <person name="Dalin E."/>
            <person name="Tice H."/>
            <person name="Pitluck S."/>
            <person name="Brettin T."/>
            <person name="Bruce D."/>
            <person name="Han C."/>
            <person name="Tapia R."/>
            <person name="Gilna P."/>
            <person name="Kiss H."/>
            <person name="Schmutz J."/>
            <person name="Larimer F."/>
            <person name="Land M."/>
            <person name="Hauser L."/>
            <person name="Kyrpides N."/>
            <person name="Lykidis A."/>
            <person name="Richardson P."/>
        </authorList>
    </citation>
    <scope>NUCLEOTIDE SEQUENCE [LARGE SCALE GENOMIC DNA]</scope>
    <source>
        <strain evidence="3">OS217 / ATCC BAA-1090 / DSM 15013</strain>
    </source>
</reference>
<feature type="domain" description="Serine aminopeptidase S33" evidence="1">
    <location>
        <begin position="52"/>
        <end position="308"/>
    </location>
</feature>
<dbReference type="PANTHER" id="PTHR11614">
    <property type="entry name" value="PHOSPHOLIPASE-RELATED"/>
    <property type="match status" value="1"/>
</dbReference>
<dbReference type="DNASU" id="4020226"/>
<name>Q12HY2_SHEDO</name>
<dbReference type="InterPro" id="IPR051044">
    <property type="entry name" value="MAG_DAG_Lipase"/>
</dbReference>
<dbReference type="OrthoDB" id="9788260at2"/>
<keyword evidence="3" id="KW-1185">Reference proteome</keyword>
<gene>
    <name evidence="2" type="ordered locus">Sden_3669</name>
</gene>
<accession>Q12HY2</accession>
<dbReference type="Gene3D" id="3.40.50.1820">
    <property type="entry name" value="alpha/beta hydrolase"/>
    <property type="match status" value="1"/>
</dbReference>